<dbReference type="GO" id="GO:0015074">
    <property type="term" value="P:DNA integration"/>
    <property type="evidence" value="ECO:0007669"/>
    <property type="project" value="InterPro"/>
</dbReference>
<evidence type="ECO:0000313" key="3">
    <source>
        <dbReference type="Proteomes" id="UP000396835"/>
    </source>
</evidence>
<evidence type="ECO:0000313" key="2">
    <source>
        <dbReference type="EMBL" id="VFB14411.1"/>
    </source>
</evidence>
<sequence>MFYNISYCCAMLHFRCAKTLSLHNLFSSIMATVKAFIRSNKKNTPANVRFRLSDGRNVQLFHTSEILVQPSLWDAKREQYKFKVVIPAHCRTREELYKAITDRKNLLLHLYTARKIDNSESLNRYVDEHINPEKYASCHKSANLHQRFREYIDRSYKDGIFGEGRRRHYEVLLRELNRFLIIHDLCGIKPVDFTNEKVVLFRDFLLNEYALVDKYRGLYAGMNGTNIPTAPRGQNTVATKLKKLQAFFNELESGDELPISPFRKLGKQRKAVMMKEQYDEPVCLTKSEFIRLRNADVPETLRETKDAFLLQCNLGCRIGDFQALSFDNLSIEDGIPYIHYLPRKTIKENDTRVEIKTPLLPFGLRAIEEYGFTFPVLRYVSGERGYNDKIKALLAHCKIDRIVAVFNEAEGKNEYKPLCEIASSKLARKTHVDLMNKVQIDKYAAGLHAKNSSAVNRYTHMGVKERFILMCAAFGCEEYKDISKK</sequence>
<reference evidence="2 3" key="1">
    <citation type="submission" date="2019-02" db="EMBL/GenBank/DDBJ databases">
        <authorList>
            <consortium name="Pathogen Informatics"/>
        </authorList>
    </citation>
    <scope>NUCLEOTIDE SEQUENCE [LARGE SCALE GENOMIC DNA]</scope>
    <source>
        <strain evidence="2 3">3012STDY7078512</strain>
    </source>
</reference>
<dbReference type="InterPro" id="IPR013762">
    <property type="entry name" value="Integrase-like_cat_sf"/>
</dbReference>
<keyword evidence="1" id="KW-0233">DNA recombination</keyword>
<dbReference type="InterPro" id="IPR011010">
    <property type="entry name" value="DNA_brk_join_enz"/>
</dbReference>
<proteinExistence type="predicted"/>
<dbReference type="Gene3D" id="1.10.443.10">
    <property type="entry name" value="Intergrase catalytic core"/>
    <property type="match status" value="1"/>
</dbReference>
<dbReference type="Proteomes" id="UP000396835">
    <property type="component" value="Unassembled WGS sequence"/>
</dbReference>
<dbReference type="AlphaFoldDB" id="A0A449I4Q7"/>
<dbReference type="SUPFAM" id="SSF56349">
    <property type="entry name" value="DNA breaking-rejoining enzymes"/>
    <property type="match status" value="1"/>
</dbReference>
<name>A0A449I4Q7_9BACE</name>
<dbReference type="GO" id="GO:0003677">
    <property type="term" value="F:DNA binding"/>
    <property type="evidence" value="ECO:0007669"/>
    <property type="project" value="InterPro"/>
</dbReference>
<evidence type="ECO:0000256" key="1">
    <source>
        <dbReference type="ARBA" id="ARBA00023172"/>
    </source>
</evidence>
<organism evidence="2 3">
    <name type="scientific">Prevotella heparinolytica</name>
    <dbReference type="NCBI Taxonomy" id="28113"/>
    <lineage>
        <taxon>Bacteria</taxon>
        <taxon>Pseudomonadati</taxon>
        <taxon>Bacteroidota</taxon>
        <taxon>Bacteroidia</taxon>
        <taxon>Bacteroidales</taxon>
        <taxon>Bacteroidaceae</taxon>
        <taxon>Bacteroides</taxon>
    </lineage>
</organism>
<gene>
    <name evidence="2" type="ORF">NCTC7812_01963</name>
</gene>
<dbReference type="EMBL" id="CAACYH010000004">
    <property type="protein sequence ID" value="VFB14411.1"/>
    <property type="molecule type" value="Genomic_DNA"/>
</dbReference>
<protein>
    <submittedName>
        <fullName evidence="2">Putative bacteriophage integrase</fullName>
    </submittedName>
</protein>
<dbReference type="GO" id="GO:0006310">
    <property type="term" value="P:DNA recombination"/>
    <property type="evidence" value="ECO:0007669"/>
    <property type="project" value="UniProtKB-KW"/>
</dbReference>
<accession>A0A449I4Q7</accession>